<dbReference type="InParanoid" id="A0A7M7Q036"/>
<feature type="compositionally biased region" description="Polar residues" evidence="1">
    <location>
        <begin position="143"/>
        <end position="155"/>
    </location>
</feature>
<dbReference type="KEGG" id="nvi:103315449"/>
<feature type="region of interest" description="Disordered" evidence="1">
    <location>
        <begin position="135"/>
        <end position="237"/>
    </location>
</feature>
<evidence type="ECO:0000313" key="3">
    <source>
        <dbReference type="Proteomes" id="UP000002358"/>
    </source>
</evidence>
<proteinExistence type="predicted"/>
<reference evidence="2" key="1">
    <citation type="submission" date="2021-01" db="UniProtKB">
        <authorList>
            <consortium name="EnsemblMetazoa"/>
        </authorList>
    </citation>
    <scope>IDENTIFICATION</scope>
</reference>
<dbReference type="OrthoDB" id="7553767at2759"/>
<accession>A0A7M7Q036</accession>
<name>A0A7M7Q036_NASVI</name>
<protein>
    <submittedName>
        <fullName evidence="2">Uncharacterized protein</fullName>
    </submittedName>
</protein>
<feature type="compositionally biased region" description="Basic and acidic residues" evidence="1">
    <location>
        <begin position="166"/>
        <end position="185"/>
    </location>
</feature>
<dbReference type="EnsemblMetazoa" id="XM_031922901">
    <property type="protein sequence ID" value="XP_031778761"/>
    <property type="gene ID" value="LOC103315449"/>
</dbReference>
<keyword evidence="3" id="KW-1185">Reference proteome</keyword>
<dbReference type="RefSeq" id="XP_031778761.1">
    <property type="nucleotide sequence ID" value="XM_031922901.1"/>
</dbReference>
<organism evidence="2 3">
    <name type="scientific">Nasonia vitripennis</name>
    <name type="common">Parasitic wasp</name>
    <dbReference type="NCBI Taxonomy" id="7425"/>
    <lineage>
        <taxon>Eukaryota</taxon>
        <taxon>Metazoa</taxon>
        <taxon>Ecdysozoa</taxon>
        <taxon>Arthropoda</taxon>
        <taxon>Hexapoda</taxon>
        <taxon>Insecta</taxon>
        <taxon>Pterygota</taxon>
        <taxon>Neoptera</taxon>
        <taxon>Endopterygota</taxon>
        <taxon>Hymenoptera</taxon>
        <taxon>Apocrita</taxon>
        <taxon>Proctotrupomorpha</taxon>
        <taxon>Chalcidoidea</taxon>
        <taxon>Pteromalidae</taxon>
        <taxon>Pteromalinae</taxon>
        <taxon>Nasonia</taxon>
    </lineage>
</organism>
<dbReference type="GeneID" id="103315449"/>
<dbReference type="Proteomes" id="UP000002358">
    <property type="component" value="Chromosome 2"/>
</dbReference>
<sequence length="321" mass="36538">MLKQLIYKKKLTIKDLPKCLPFKNTQDLLDFNNVSEDEYQEVVFYLQHIGGANHDDAAALYFKKSFKIEDDDLPKNVTWLGSKTKTLTALKDTRFATACGSAMSDSKNFDKPTNSNFATAMTKALKSLKEDYRRRKAKRARTDNLQVDNIQQPQNKRARVVPNHENIYEHLLDSDVETELPKEQDLVDEDSVEPSAFEDPEEPTEADDNEESGEPLEPFDGEEFEEATEELGVQEQLENGPNAYNVTVLRVLAAPDLQSTIYGEANEYDEAIVPEQANKENLFEDSDTIVVEGLTIDEFENTQLIYQGYEENRGVYGIEEN</sequence>
<evidence type="ECO:0000256" key="1">
    <source>
        <dbReference type="SAM" id="MobiDB-lite"/>
    </source>
</evidence>
<feature type="compositionally biased region" description="Acidic residues" evidence="1">
    <location>
        <begin position="186"/>
        <end position="229"/>
    </location>
</feature>
<evidence type="ECO:0000313" key="2">
    <source>
        <dbReference type="EnsemblMetazoa" id="XP_031778761"/>
    </source>
</evidence>
<dbReference type="AlphaFoldDB" id="A0A7M7Q036"/>